<dbReference type="Proteomes" id="UP001642484">
    <property type="component" value="Unassembled WGS sequence"/>
</dbReference>
<dbReference type="PROSITE" id="PS00678">
    <property type="entry name" value="WD_REPEATS_1"/>
    <property type="match status" value="2"/>
</dbReference>
<dbReference type="InterPro" id="IPR015943">
    <property type="entry name" value="WD40/YVTN_repeat-like_dom_sf"/>
</dbReference>
<keyword evidence="2 5" id="KW-0853">WD repeat</keyword>
<evidence type="ECO:0000256" key="4">
    <source>
        <dbReference type="ARBA" id="ARBA00023242"/>
    </source>
</evidence>
<dbReference type="PANTHER" id="PTHR19855:SF11">
    <property type="entry name" value="RIBOSOME BIOGENESIS PROTEIN WDR12"/>
    <property type="match status" value="1"/>
</dbReference>
<dbReference type="PANTHER" id="PTHR19855">
    <property type="entry name" value="WD40 REPEAT PROTEIN 12, 37"/>
    <property type="match status" value="1"/>
</dbReference>
<keyword evidence="4" id="KW-0539">Nucleus</keyword>
<comment type="subcellular location">
    <subcellularLocation>
        <location evidence="1">Nucleus</location>
        <location evidence="1">Nucleolus</location>
    </subcellularLocation>
</comment>
<evidence type="ECO:0000256" key="5">
    <source>
        <dbReference type="PROSITE-ProRule" id="PRU00221"/>
    </source>
</evidence>
<proteinExistence type="predicted"/>
<reference evidence="7 8" key="1">
    <citation type="submission" date="2024-02" db="EMBL/GenBank/DDBJ databases">
        <authorList>
            <person name="Chen Y."/>
            <person name="Shah S."/>
            <person name="Dougan E. K."/>
            <person name="Thang M."/>
            <person name="Chan C."/>
        </authorList>
    </citation>
    <scope>NUCLEOTIDE SEQUENCE [LARGE SCALE GENOMIC DNA]</scope>
</reference>
<evidence type="ECO:0000313" key="7">
    <source>
        <dbReference type="EMBL" id="CAK9080879.1"/>
    </source>
</evidence>
<dbReference type="Gene3D" id="2.130.10.10">
    <property type="entry name" value="YVTN repeat-like/Quinoprotein amine dehydrogenase"/>
    <property type="match status" value="1"/>
</dbReference>
<protein>
    <recommendedName>
        <fullName evidence="6">NLE domain-containing protein</fullName>
    </recommendedName>
</protein>
<evidence type="ECO:0000256" key="3">
    <source>
        <dbReference type="ARBA" id="ARBA00022737"/>
    </source>
</evidence>
<dbReference type="InterPro" id="IPR036322">
    <property type="entry name" value="WD40_repeat_dom_sf"/>
</dbReference>
<dbReference type="Pfam" id="PF08154">
    <property type="entry name" value="NLE"/>
    <property type="match status" value="1"/>
</dbReference>
<feature type="domain" description="NLE" evidence="6">
    <location>
        <begin position="14"/>
        <end position="75"/>
    </location>
</feature>
<evidence type="ECO:0000313" key="8">
    <source>
        <dbReference type="Proteomes" id="UP001642484"/>
    </source>
</evidence>
<dbReference type="InterPro" id="IPR019775">
    <property type="entry name" value="WD40_repeat_CS"/>
</dbReference>
<dbReference type="InterPro" id="IPR012972">
    <property type="entry name" value="NLE"/>
</dbReference>
<dbReference type="PROSITE" id="PS50294">
    <property type="entry name" value="WD_REPEATS_REGION"/>
    <property type="match status" value="1"/>
</dbReference>
<feature type="repeat" description="WD" evidence="5">
    <location>
        <begin position="302"/>
        <end position="329"/>
    </location>
</feature>
<evidence type="ECO:0000256" key="2">
    <source>
        <dbReference type="ARBA" id="ARBA00022574"/>
    </source>
</evidence>
<dbReference type="Pfam" id="PF00400">
    <property type="entry name" value="WD40"/>
    <property type="match status" value="3"/>
</dbReference>
<keyword evidence="8" id="KW-1185">Reference proteome</keyword>
<accession>A0ABP0PY59</accession>
<sequence>MAAHSGKPGGGEALVAFFTKLPSLQVPEEELVIPSDLERYGLSEVVNRLLGRDQPIPFDFLVEGEFLRSSIGRYLEAHKLSSEKVLRLEFVLALREPEQSAVDEAPEWISSVAALEAFPSTWFAATLYDGTVRLYEGAQMKLTTRLSDHGLTGAAALPTSRGSHLVAACQDGTLKACGFQCGSGPSSGAVSSQAGAKKALQACAIHEDGTLLAAGGWSMEVCVWNVEPETFADETAGKRKAPHQAEAKFTLAGHSQVVTALSFGKKEQFPFSLLSGSWDCSIRVWDLVAGSGVCNWPVARAVTSFTLNPSMPQLATSHEDGHVSLWDIRAPAHSSIAGAMCGCLTVRLATDVAGCQAAVLLFAADDTGRYGMTLPRSRLGSTKAFGTVGYPWDIYGDHGASGGDFFHEEC</sequence>
<name>A0ABP0PY59_9DINO</name>
<feature type="repeat" description="WD" evidence="5">
    <location>
        <begin position="251"/>
        <end position="287"/>
    </location>
</feature>
<evidence type="ECO:0000256" key="1">
    <source>
        <dbReference type="ARBA" id="ARBA00004604"/>
    </source>
</evidence>
<evidence type="ECO:0000259" key="6">
    <source>
        <dbReference type="Pfam" id="PF08154"/>
    </source>
</evidence>
<dbReference type="EMBL" id="CAXAMN010023795">
    <property type="protein sequence ID" value="CAK9080879.1"/>
    <property type="molecule type" value="Genomic_DNA"/>
</dbReference>
<dbReference type="PROSITE" id="PS50082">
    <property type="entry name" value="WD_REPEATS_2"/>
    <property type="match status" value="2"/>
</dbReference>
<dbReference type="InterPro" id="IPR001680">
    <property type="entry name" value="WD40_rpt"/>
</dbReference>
<gene>
    <name evidence="7" type="ORF">CCMP2556_LOCUS39637</name>
</gene>
<dbReference type="SMART" id="SM00320">
    <property type="entry name" value="WD40"/>
    <property type="match status" value="5"/>
</dbReference>
<dbReference type="SUPFAM" id="SSF50978">
    <property type="entry name" value="WD40 repeat-like"/>
    <property type="match status" value="1"/>
</dbReference>
<organism evidence="7 8">
    <name type="scientific">Durusdinium trenchii</name>
    <dbReference type="NCBI Taxonomy" id="1381693"/>
    <lineage>
        <taxon>Eukaryota</taxon>
        <taxon>Sar</taxon>
        <taxon>Alveolata</taxon>
        <taxon>Dinophyceae</taxon>
        <taxon>Suessiales</taxon>
        <taxon>Symbiodiniaceae</taxon>
        <taxon>Durusdinium</taxon>
    </lineage>
</organism>
<comment type="caution">
    <text evidence="7">The sequence shown here is derived from an EMBL/GenBank/DDBJ whole genome shotgun (WGS) entry which is preliminary data.</text>
</comment>
<keyword evidence="3" id="KW-0677">Repeat</keyword>